<gene>
    <name evidence="3" type="primary">bchH</name>
    <name evidence="3" type="ORF">ACFQ4Y_07960</name>
</gene>
<evidence type="ECO:0000259" key="2">
    <source>
        <dbReference type="Pfam" id="PF02514"/>
    </source>
</evidence>
<dbReference type="Pfam" id="PF02514">
    <property type="entry name" value="CobN-Mg_chel"/>
    <property type="match status" value="1"/>
</dbReference>
<dbReference type="EC" id="6.6.1.1" evidence="3"/>
<reference evidence="4" key="1">
    <citation type="journal article" date="2019" name="Int. J. Syst. Evol. Microbiol.">
        <title>The Global Catalogue of Microorganisms (GCM) 10K type strain sequencing project: providing services to taxonomists for standard genome sequencing and annotation.</title>
        <authorList>
            <consortium name="The Broad Institute Genomics Platform"/>
            <consortium name="The Broad Institute Genome Sequencing Center for Infectious Disease"/>
            <person name="Wu L."/>
            <person name="Ma J."/>
        </authorList>
    </citation>
    <scope>NUCLEOTIDE SEQUENCE [LARGE SCALE GENOMIC DNA]</scope>
    <source>
        <strain evidence="4">S1</strain>
    </source>
</reference>
<dbReference type="EMBL" id="JBHTNU010000006">
    <property type="protein sequence ID" value="MFD1426871.1"/>
    <property type="molecule type" value="Genomic_DNA"/>
</dbReference>
<dbReference type="PANTHER" id="PTHR44119">
    <property type="entry name" value="MAGNESIUM-CHELATASE SUBUNIT CHLH, CHLOROPLASTIC"/>
    <property type="match status" value="1"/>
</dbReference>
<dbReference type="CDD" id="cd10150">
    <property type="entry name" value="CobN_like"/>
    <property type="match status" value="1"/>
</dbReference>
<comment type="caution">
    <text evidence="3">The sequence shown here is derived from an EMBL/GenBank/DDBJ whole genome shotgun (WGS) entry which is preliminary data.</text>
</comment>
<name>A0ABW4CBM0_9BACL</name>
<accession>A0ABW4CBM0</accession>
<sequence>MHLIVATTSYSTLSNIATAHQQLSVEQREQFSISLFNIEHALSEGEWERFAQAAQTADFFLYDPHGAEEATIDQMAERCSTYGMNQVSLMLNGSHLQQYVKLGPLRGWEIMNDYQTQKLTLCEPAGVHLSAAQIAEKKRALSHYEEIVAYWKASGIFNWQQLIYFLGRTYGNIDFPAPAKPTEYEGLGIIDPDSKRFYDSVEAYADDTHFEANKPVVAVFYLAYNSRVATSGVVAEIARKIRPIANVLPIGFTSTMQVDTKRLQELLQQPGYRVNLIVNFLGFRLGMGPRGHGKQSAVNILEQLDVPVLHPFFLSRVEKEDWEQASGLPPSDFLVHVVLPELDGNIETYPVAAIQPKGFDPNYQIGFKELELIEERVDLLIARIEKWLSLQQKKNAEKRIALIGYDYPPGEGNVFGGSFLDTFASVSRLLTELKQAGYQVDAYSADQLRDQLIQGQLVNSGKWIDDLSTTNLIRYDSTDYIRELAMKSWRKEVVSQWGTEPGTVMTEGEQFLIPGFISGNVFIGLQPTRGIHEQPEKVYHDHQLPPPHQYAAFYKWVREQFAADAIIHVGTHGTLEFLPGKETGMSADCFPDQFIGDVPHLYYYYVGNASEGMIAKRRSHATLISYQAPPFAEGGLYGDYDHLNKLLHEYREAKQLDPERCPHIWAQMQAIASQLKLNSTKLDDVEAELYRLNRSLIPHGLHVLGQGFSKEDAVKHMIFVLRHDRAEAQSLRRLFAYVEGWDYDRLLADHDTEQLAKLDDLAARAVELYVESGKIPDVNSDLRGLFEQTLSFGKRACEATLHNEEMDTLLHGLNGKYIPAKLAGDVIRSPEILPTGKNMYQLDPREVPSPSAIERGAEIAKRTVELYRSQTGNYPETTAVVMWGMETARTRGETIGQILYYLGARLAPKPSDFRRVYEIIPMNQLQRPRLNVVVNISGIFRDMFPNVIEDLHELFKQIALLDEPEEENYFKGQTNRLYTKLRDEGYPQEKARDLACARIFGPPEGEYGTGVSKLIETKNWSDEAQLGEMYKRHTRYVYSSNYHGQEMEQLWDAHLEAVEIVSQLRSNHEYELIDLDDYYNFFGGFSKSIEVVKGKKPEVYITDTTSETILTEEAGQSINRGVRTRLLNPKWIDALLEHPHHGAQKIAQRFENILGIAATTNQVENWVFSALHETYVADEERSKQMEANNRFAYHEMIETLLECHQRQYWEATEDQLEQLQQKYMELESHIEE</sequence>
<dbReference type="PANTHER" id="PTHR44119:SF4">
    <property type="entry name" value="AEROBIC COBALTOCHELATASE SUBUNIT COBN"/>
    <property type="match status" value="1"/>
</dbReference>
<dbReference type="NCBIfam" id="TIGR02025">
    <property type="entry name" value="BchH"/>
    <property type="match status" value="1"/>
</dbReference>
<comment type="similarity">
    <text evidence="1">Belongs to the Mg-chelatase subunit H family.</text>
</comment>
<evidence type="ECO:0000256" key="1">
    <source>
        <dbReference type="ARBA" id="ARBA00010851"/>
    </source>
</evidence>
<dbReference type="GO" id="GO:0016851">
    <property type="term" value="F:magnesium chelatase activity"/>
    <property type="evidence" value="ECO:0007669"/>
    <property type="project" value="UniProtKB-EC"/>
</dbReference>
<evidence type="ECO:0000313" key="4">
    <source>
        <dbReference type="Proteomes" id="UP001597282"/>
    </source>
</evidence>
<dbReference type="InterPro" id="IPR011771">
    <property type="entry name" value="BchH"/>
</dbReference>
<dbReference type="InterPro" id="IPR003672">
    <property type="entry name" value="CobN/Mg_chltase"/>
</dbReference>
<organism evidence="3 4">
    <name type="scientific">Kroppenstedtia sanguinis</name>
    <dbReference type="NCBI Taxonomy" id="1380684"/>
    <lineage>
        <taxon>Bacteria</taxon>
        <taxon>Bacillati</taxon>
        <taxon>Bacillota</taxon>
        <taxon>Bacilli</taxon>
        <taxon>Bacillales</taxon>
        <taxon>Thermoactinomycetaceae</taxon>
        <taxon>Kroppenstedtia</taxon>
    </lineage>
</organism>
<dbReference type="RefSeq" id="WP_380164370.1">
    <property type="nucleotide sequence ID" value="NZ_JBHTNU010000006.1"/>
</dbReference>
<dbReference type="Proteomes" id="UP001597282">
    <property type="component" value="Unassembled WGS sequence"/>
</dbReference>
<feature type="domain" description="CobN/magnesium chelatase" evidence="2">
    <location>
        <begin position="149"/>
        <end position="1215"/>
    </location>
</feature>
<protein>
    <submittedName>
        <fullName evidence="3">Magnesium chelatase subunit H</fullName>
        <ecNumber evidence="3">6.6.1.1</ecNumber>
    </submittedName>
</protein>
<keyword evidence="4" id="KW-1185">Reference proteome</keyword>
<proteinExistence type="inferred from homology"/>
<evidence type="ECO:0000313" key="3">
    <source>
        <dbReference type="EMBL" id="MFD1426871.1"/>
    </source>
</evidence>
<keyword evidence="3" id="KW-0436">Ligase</keyword>